<evidence type="ECO:0000313" key="2">
    <source>
        <dbReference type="Proteomes" id="UP001148838"/>
    </source>
</evidence>
<organism evidence="1 2">
    <name type="scientific">Periplaneta americana</name>
    <name type="common">American cockroach</name>
    <name type="synonym">Blatta americana</name>
    <dbReference type="NCBI Taxonomy" id="6978"/>
    <lineage>
        <taxon>Eukaryota</taxon>
        <taxon>Metazoa</taxon>
        <taxon>Ecdysozoa</taxon>
        <taxon>Arthropoda</taxon>
        <taxon>Hexapoda</taxon>
        <taxon>Insecta</taxon>
        <taxon>Pterygota</taxon>
        <taxon>Neoptera</taxon>
        <taxon>Polyneoptera</taxon>
        <taxon>Dictyoptera</taxon>
        <taxon>Blattodea</taxon>
        <taxon>Blattoidea</taxon>
        <taxon>Blattidae</taxon>
        <taxon>Blattinae</taxon>
        <taxon>Periplaneta</taxon>
    </lineage>
</organism>
<gene>
    <name evidence="1" type="ORF">ANN_14949</name>
</gene>
<comment type="caution">
    <text evidence="1">The sequence shown here is derived from an EMBL/GenBank/DDBJ whole genome shotgun (WGS) entry which is preliminary data.</text>
</comment>
<dbReference type="EMBL" id="JAJSOF020000019">
    <property type="protein sequence ID" value="KAJ4438994.1"/>
    <property type="molecule type" value="Genomic_DNA"/>
</dbReference>
<dbReference type="Proteomes" id="UP001148838">
    <property type="component" value="Unassembled WGS sequence"/>
</dbReference>
<name>A0ABQ8SYU9_PERAM</name>
<sequence>MDSRYFTLKIDLQQYNGVNYSYADDTALLFGGKICFIYSRILYYDFEIVIPVSRRFQHKIECDTPMSLGSAERVPATTSITLHEIAALFLPAVSRRGQLCCAFAREISLEKKGVFCNVPWYNYDSGLYCIMIVHSAEAYERELKVTLTRCNSISERGHCEEFQPSTITDMCEKLTQENQI</sequence>
<accession>A0ABQ8SYU9</accession>
<protein>
    <submittedName>
        <fullName evidence="1">Uncharacterized protein</fullName>
    </submittedName>
</protein>
<proteinExistence type="predicted"/>
<keyword evidence="2" id="KW-1185">Reference proteome</keyword>
<reference evidence="1 2" key="1">
    <citation type="journal article" date="2022" name="Allergy">
        <title>Genome assembly and annotation of Periplaneta americana reveal a comprehensive cockroach allergen profile.</title>
        <authorList>
            <person name="Wang L."/>
            <person name="Xiong Q."/>
            <person name="Saelim N."/>
            <person name="Wang L."/>
            <person name="Nong W."/>
            <person name="Wan A.T."/>
            <person name="Shi M."/>
            <person name="Liu X."/>
            <person name="Cao Q."/>
            <person name="Hui J.H.L."/>
            <person name="Sookrung N."/>
            <person name="Leung T.F."/>
            <person name="Tungtrongchitr A."/>
            <person name="Tsui S.K.W."/>
        </authorList>
    </citation>
    <scope>NUCLEOTIDE SEQUENCE [LARGE SCALE GENOMIC DNA]</scope>
    <source>
        <strain evidence="1">PWHHKU_190912</strain>
    </source>
</reference>
<evidence type="ECO:0000313" key="1">
    <source>
        <dbReference type="EMBL" id="KAJ4438994.1"/>
    </source>
</evidence>